<proteinExistence type="inferred from homology"/>
<evidence type="ECO:0000313" key="13">
    <source>
        <dbReference type="Ensembl" id="ENSMAMP00000048369.1"/>
    </source>
</evidence>
<keyword evidence="6" id="KW-0879">Wnt signaling pathway</keyword>
<keyword evidence="3" id="KW-0964">Secreted</keyword>
<dbReference type="GO" id="GO:0008201">
    <property type="term" value="F:heparin binding"/>
    <property type="evidence" value="ECO:0007669"/>
    <property type="project" value="UniProtKB-KW"/>
</dbReference>
<dbReference type="Gene3D" id="2.10.220.10">
    <property type="entry name" value="Hormone Receptor, Insulin-like Growth Factor Receptor 1, Chain A, domain 2"/>
    <property type="match status" value="1"/>
</dbReference>
<feature type="region of interest" description="Disordered" evidence="10">
    <location>
        <begin position="215"/>
        <end position="234"/>
    </location>
</feature>
<reference evidence="13" key="2">
    <citation type="submission" date="2025-09" db="UniProtKB">
        <authorList>
            <consortium name="Ensembl"/>
        </authorList>
    </citation>
    <scope>IDENTIFICATION</scope>
</reference>
<evidence type="ECO:0000256" key="9">
    <source>
        <dbReference type="ARBA" id="ARBA00023180"/>
    </source>
</evidence>
<evidence type="ECO:0000256" key="4">
    <source>
        <dbReference type="ARBA" id="ARBA00022606"/>
    </source>
</evidence>
<keyword evidence="7" id="KW-0732">Signal</keyword>
<dbReference type="Pfam" id="PF15913">
    <property type="entry name" value="Furin-like_2"/>
    <property type="match status" value="1"/>
</dbReference>
<dbReference type="SUPFAM" id="SSF82895">
    <property type="entry name" value="TSP-1 type 1 repeat"/>
    <property type="match status" value="1"/>
</dbReference>
<name>A0A7N8XCM0_9TELE</name>
<dbReference type="Gene3D" id="2.20.100.10">
    <property type="entry name" value="Thrombospondin type-1 (TSP1) repeat"/>
    <property type="match status" value="1"/>
</dbReference>
<dbReference type="Ensembl" id="ENSMAMT00000060118.1">
    <property type="protein sequence ID" value="ENSMAMP00000048369.1"/>
    <property type="gene ID" value="ENSMAMG00000015083.2"/>
</dbReference>
<organism evidence="13 14">
    <name type="scientific">Mastacembelus armatus</name>
    <name type="common">zig-zag eel</name>
    <dbReference type="NCBI Taxonomy" id="205130"/>
    <lineage>
        <taxon>Eukaryota</taxon>
        <taxon>Metazoa</taxon>
        <taxon>Chordata</taxon>
        <taxon>Craniata</taxon>
        <taxon>Vertebrata</taxon>
        <taxon>Euteleostomi</taxon>
        <taxon>Actinopterygii</taxon>
        <taxon>Neopterygii</taxon>
        <taxon>Teleostei</taxon>
        <taxon>Neoteleostei</taxon>
        <taxon>Acanthomorphata</taxon>
        <taxon>Anabantaria</taxon>
        <taxon>Synbranchiformes</taxon>
        <taxon>Mastacembelidae</taxon>
        <taxon>Mastacembelus</taxon>
    </lineage>
</organism>
<dbReference type="PANTHER" id="PTHR46987">
    <property type="entry name" value="NEUROHYPOPHYSIAL HORMONES, N-TERMINAL DOMAIN CONTAINING PROTEIN"/>
    <property type="match status" value="1"/>
</dbReference>
<dbReference type="AlphaFoldDB" id="A0A7N8XCM0"/>
<comment type="similarity">
    <text evidence="2">Belongs to the R-spondin family.</text>
</comment>
<feature type="domain" description="Spondin-like TSP1" evidence="12">
    <location>
        <begin position="153"/>
        <end position="206"/>
    </location>
</feature>
<sequence>MSTGRMLNSYHSQPPIHIHMHIFHILILAVTPGTSPVSRLCPAGCASCSALNGCLFCKPRLFFHLEMDGMRQRGTCLSSCPRGHYGTRSPHVSTCTRCREDCAFCFSENFCTHCYPGHFLFQGKCENSCPHGLTANAALRECTGETLTTALHCEVGDWTDWGPCVRKRSIRAYRRGKETRTRQILQPPSVYGDPCPQMSQFRKCVVRKRQSPHRICPRSTKHADSHRKRREADPAALKSAGLAWSCVLAATQSLLGAAT</sequence>
<comment type="subcellular location">
    <subcellularLocation>
        <location evidence="1">Secreted</location>
    </subcellularLocation>
</comment>
<dbReference type="GeneTree" id="ENSGT00940000157815"/>
<protein>
    <submittedName>
        <fullName evidence="13">R-spondin 3</fullName>
    </submittedName>
</protein>
<evidence type="ECO:0000256" key="5">
    <source>
        <dbReference type="ARBA" id="ARBA00022674"/>
    </source>
</evidence>
<accession>A0A7N8XCM0</accession>
<keyword evidence="4" id="KW-0716">Sensory transduction</keyword>
<dbReference type="InterPro" id="IPR009030">
    <property type="entry name" value="Growth_fac_rcpt_cys_sf"/>
</dbReference>
<evidence type="ECO:0000256" key="1">
    <source>
        <dbReference type="ARBA" id="ARBA00004613"/>
    </source>
</evidence>
<evidence type="ECO:0000256" key="8">
    <source>
        <dbReference type="ARBA" id="ARBA00023157"/>
    </source>
</evidence>
<dbReference type="InterPro" id="IPR044004">
    <property type="entry name" value="TSP1_spondin_dom"/>
</dbReference>
<evidence type="ECO:0000313" key="14">
    <source>
        <dbReference type="Proteomes" id="UP000261640"/>
    </source>
</evidence>
<dbReference type="Pfam" id="PF19028">
    <property type="entry name" value="TSP1_spondin"/>
    <property type="match status" value="1"/>
</dbReference>
<evidence type="ECO:0000256" key="10">
    <source>
        <dbReference type="SAM" id="MobiDB-lite"/>
    </source>
</evidence>
<dbReference type="InterPro" id="IPR000884">
    <property type="entry name" value="TSP1_rpt"/>
</dbReference>
<evidence type="ECO:0000259" key="12">
    <source>
        <dbReference type="Pfam" id="PF19028"/>
    </source>
</evidence>
<keyword evidence="14" id="KW-1185">Reference proteome</keyword>
<dbReference type="GO" id="GO:0005576">
    <property type="term" value="C:extracellular region"/>
    <property type="evidence" value="ECO:0007669"/>
    <property type="project" value="UniProtKB-SubCell"/>
</dbReference>
<dbReference type="GO" id="GO:0016055">
    <property type="term" value="P:Wnt signaling pathway"/>
    <property type="evidence" value="ECO:0007669"/>
    <property type="project" value="UniProtKB-KW"/>
</dbReference>
<dbReference type="InterPro" id="IPR051514">
    <property type="entry name" value="R-spondin"/>
</dbReference>
<reference evidence="13" key="1">
    <citation type="submission" date="2025-08" db="UniProtKB">
        <authorList>
            <consortium name="Ensembl"/>
        </authorList>
    </citation>
    <scope>IDENTIFICATION</scope>
</reference>
<evidence type="ECO:0000256" key="3">
    <source>
        <dbReference type="ARBA" id="ARBA00022525"/>
    </source>
</evidence>
<dbReference type="Proteomes" id="UP000261640">
    <property type="component" value="Unplaced"/>
</dbReference>
<dbReference type="InterPro" id="IPR043601">
    <property type="entry name" value="Rspo_Fu-CRD_dom"/>
</dbReference>
<dbReference type="InterPro" id="IPR006212">
    <property type="entry name" value="Furin_repeat"/>
</dbReference>
<keyword evidence="5" id="KW-0358">Heparin-binding</keyword>
<dbReference type="PANTHER" id="PTHR46987:SF1">
    <property type="entry name" value="R-SPONDIN-3"/>
    <property type="match status" value="1"/>
</dbReference>
<dbReference type="SMART" id="SM00261">
    <property type="entry name" value="FU"/>
    <property type="match status" value="2"/>
</dbReference>
<dbReference type="SUPFAM" id="SSF57184">
    <property type="entry name" value="Growth factor receptor domain"/>
    <property type="match status" value="1"/>
</dbReference>
<evidence type="ECO:0000256" key="6">
    <source>
        <dbReference type="ARBA" id="ARBA00022687"/>
    </source>
</evidence>
<keyword evidence="9" id="KW-0325">Glycoprotein</keyword>
<dbReference type="InterPro" id="IPR036383">
    <property type="entry name" value="TSP1_rpt_sf"/>
</dbReference>
<evidence type="ECO:0000259" key="11">
    <source>
        <dbReference type="Pfam" id="PF15913"/>
    </source>
</evidence>
<dbReference type="PROSITE" id="PS50092">
    <property type="entry name" value="TSP1"/>
    <property type="match status" value="1"/>
</dbReference>
<feature type="compositionally biased region" description="Basic residues" evidence="10">
    <location>
        <begin position="215"/>
        <end position="229"/>
    </location>
</feature>
<evidence type="ECO:0000256" key="7">
    <source>
        <dbReference type="ARBA" id="ARBA00022729"/>
    </source>
</evidence>
<keyword evidence="8" id="KW-1015">Disulfide bond</keyword>
<evidence type="ECO:0000256" key="2">
    <source>
        <dbReference type="ARBA" id="ARBA00007308"/>
    </source>
</evidence>
<feature type="domain" description="R-spondin Fu-CRD" evidence="11">
    <location>
        <begin position="43"/>
        <end position="142"/>
    </location>
</feature>